<dbReference type="Proteomes" id="UP000281725">
    <property type="component" value="Unassembled WGS sequence"/>
</dbReference>
<name>A0A3A9JAL6_AERVE</name>
<organism evidence="1 2">
    <name type="scientific">Aeromonas veronii</name>
    <dbReference type="NCBI Taxonomy" id="654"/>
    <lineage>
        <taxon>Bacteria</taxon>
        <taxon>Pseudomonadati</taxon>
        <taxon>Pseudomonadota</taxon>
        <taxon>Gammaproteobacteria</taxon>
        <taxon>Aeromonadales</taxon>
        <taxon>Aeromonadaceae</taxon>
        <taxon>Aeromonas</taxon>
    </lineage>
</organism>
<protein>
    <submittedName>
        <fullName evidence="1">Uncharacterized protein</fullName>
    </submittedName>
</protein>
<reference evidence="1 2" key="1">
    <citation type="submission" date="2018-09" db="EMBL/GenBank/DDBJ databases">
        <title>Genome sequencing of Aeromonas veronii MS-17-88.</title>
        <authorList>
            <person name="Tekedar H.C."/>
            <person name="Arick M.A."/>
            <person name="Hsu C.-Y."/>
            <person name="Thrash A."/>
            <person name="Karsi A."/>
            <person name="Lawrence M.L."/>
            <person name="Abdelhamed H."/>
        </authorList>
    </citation>
    <scope>NUCLEOTIDE SEQUENCE [LARGE SCALE GENOMIC DNA]</scope>
    <source>
        <strain evidence="1 2">MS 17-88</strain>
    </source>
</reference>
<comment type="caution">
    <text evidence="1">The sequence shown here is derived from an EMBL/GenBank/DDBJ whole genome shotgun (WGS) entry which is preliminary data.</text>
</comment>
<evidence type="ECO:0000313" key="2">
    <source>
        <dbReference type="Proteomes" id="UP000281725"/>
    </source>
</evidence>
<dbReference type="AlphaFoldDB" id="A0A3A9JAL6"/>
<dbReference type="EMBL" id="RAWX01000001">
    <property type="protein sequence ID" value="RKJ91997.1"/>
    <property type="molecule type" value="Genomic_DNA"/>
</dbReference>
<proteinExistence type="predicted"/>
<sequence length="354" mass="41302">MFLYDPEQYIEWLGFSSQGDFFRSVFTSPRINKEKLYPPCAKTLNKYFSLSGDECHSTQSEKFIQRLKGISVARGVSADFFDTPSEPILISQFAIRYKWPSIFKGLQITGYYPQACAQAEYFLCELQTLLDSLDGLGGRNRIKKILENDWLRASLMELNVELRVNDSDFNIVPEQNMALFRTLHYLNIYLFIKLLAAFDADFNHHVLMEHKQSIFLKMMPTSPLEKWGPHRSGLFEPLLARFASKSIGYQAFAKYAGCNEDSIETSLRQFYARKRNLKFKKIREWLRGALEELARTEDFDVEEVLKYCEPMWWVADILSGWIHVTGDQELDHDVVTCFSHYNRFYNEAIGSREP</sequence>
<gene>
    <name evidence="1" type="ORF">D6R50_05340</name>
</gene>
<accession>A0A3A9JAL6</accession>
<evidence type="ECO:0000313" key="1">
    <source>
        <dbReference type="EMBL" id="RKJ91997.1"/>
    </source>
</evidence>
<dbReference type="RefSeq" id="WP_120414458.1">
    <property type="nucleotide sequence ID" value="NZ_JBDIYI010000018.1"/>
</dbReference>